<protein>
    <submittedName>
        <fullName evidence="2">Uncharacterized protein</fullName>
    </submittedName>
</protein>
<reference evidence="2 3" key="1">
    <citation type="journal article" date="2016" name="Nat. Commun.">
        <title>Thousands of microbial genomes shed light on interconnected biogeochemical processes in an aquifer system.</title>
        <authorList>
            <person name="Anantharaman K."/>
            <person name="Brown C.T."/>
            <person name="Hug L.A."/>
            <person name="Sharon I."/>
            <person name="Castelle C.J."/>
            <person name="Probst A.J."/>
            <person name="Thomas B.C."/>
            <person name="Singh A."/>
            <person name="Wilkins M.J."/>
            <person name="Karaoz U."/>
            <person name="Brodie E.L."/>
            <person name="Williams K.H."/>
            <person name="Hubbard S.S."/>
            <person name="Banfield J.F."/>
        </authorList>
    </citation>
    <scope>NUCLEOTIDE SEQUENCE [LARGE SCALE GENOMIC DNA]</scope>
</reference>
<dbReference type="AlphaFoldDB" id="A0A1F8DPN4"/>
<gene>
    <name evidence="2" type="ORF">A2755_03435</name>
</gene>
<dbReference type="STRING" id="1802555.A2755_03435"/>
<comment type="caution">
    <text evidence="2">The sequence shown here is derived from an EMBL/GenBank/DDBJ whole genome shotgun (WGS) entry which is preliminary data.</text>
</comment>
<name>A0A1F8DPN4_9BACT</name>
<evidence type="ECO:0000256" key="1">
    <source>
        <dbReference type="SAM" id="MobiDB-lite"/>
    </source>
</evidence>
<feature type="region of interest" description="Disordered" evidence="1">
    <location>
        <begin position="214"/>
        <end position="238"/>
    </location>
</feature>
<dbReference type="Proteomes" id="UP000177029">
    <property type="component" value="Unassembled WGS sequence"/>
</dbReference>
<accession>A0A1F8DPN4</accession>
<dbReference type="EMBL" id="MGIP01000019">
    <property type="protein sequence ID" value="OGM90580.1"/>
    <property type="molecule type" value="Genomic_DNA"/>
</dbReference>
<proteinExistence type="predicted"/>
<sequence length="345" mass="39570">MIQISQQQLERRWDEAPDEIRDGIFSDENNDELDRIGVTYTLNRQQEKDLAYLCLVTFLGFITTKDVYNQLLEFFGGNAKSAYDVYVLLDVKLFGPVKGQIEAFRKTHWIPDEQADVQLSQTKVEPPRMEQRVDLKKRPEKDAVNLKTEEIKKVESEPGPVVVSQVRSEKLEVRSEQKEQVPAAVLPTSNFQPLTSQPKLFSPHDFHLRGEKWAVSSEKTQSSQSVTQNPQPTTQNLDEGPIILHKKEESIPIAEANRYKEYKNISAGGFLGSFGSIFNRKREQQNQAPRASVEIPEAYTENRIPYTESGKVGEKVPVKVKNFGDERSNVQYSDYRTYLKQRDQS</sequence>
<evidence type="ECO:0000313" key="2">
    <source>
        <dbReference type="EMBL" id="OGM90580.1"/>
    </source>
</evidence>
<organism evidence="2 3">
    <name type="scientific">Candidatus Wolfebacteria bacterium RIFCSPHIGHO2_01_FULL_48_22</name>
    <dbReference type="NCBI Taxonomy" id="1802555"/>
    <lineage>
        <taxon>Bacteria</taxon>
        <taxon>Candidatus Wolfeibacteriota</taxon>
    </lineage>
</organism>
<evidence type="ECO:0000313" key="3">
    <source>
        <dbReference type="Proteomes" id="UP000177029"/>
    </source>
</evidence>
<feature type="compositionally biased region" description="Polar residues" evidence="1">
    <location>
        <begin position="217"/>
        <end position="237"/>
    </location>
</feature>